<dbReference type="EMBL" id="JAUCMV010000002">
    <property type="protein sequence ID" value="KAK0415944.1"/>
    <property type="molecule type" value="Genomic_DNA"/>
</dbReference>
<dbReference type="Proteomes" id="UP001175271">
    <property type="component" value="Unassembled WGS sequence"/>
</dbReference>
<organism evidence="2 3">
    <name type="scientific">Steinernema hermaphroditum</name>
    <dbReference type="NCBI Taxonomy" id="289476"/>
    <lineage>
        <taxon>Eukaryota</taxon>
        <taxon>Metazoa</taxon>
        <taxon>Ecdysozoa</taxon>
        <taxon>Nematoda</taxon>
        <taxon>Chromadorea</taxon>
        <taxon>Rhabditida</taxon>
        <taxon>Tylenchina</taxon>
        <taxon>Panagrolaimomorpha</taxon>
        <taxon>Strongyloidoidea</taxon>
        <taxon>Steinernematidae</taxon>
        <taxon>Steinernema</taxon>
    </lineage>
</organism>
<evidence type="ECO:0000313" key="2">
    <source>
        <dbReference type="EMBL" id="KAK0415944.1"/>
    </source>
</evidence>
<dbReference type="AlphaFoldDB" id="A0AA39I404"/>
<sequence length="368" mass="42714">MDLLPVVFYEDLADTLHRSYVPEEYSDREDEDFYCPHVARLYELNLPPSSRNVIQKYKENQPTFNVGCCVGIEQEGEGFCLNMHMVTDEYDEFVEEKDILRTFYNKYEVFRSLQLGLGLCSFCECNWVEEDDDDDEENESRRVSLSEEAFEKVTTQLKTYRHFHKIGLDFESAVCKQLLETFKGTLECTHLEVKSGEGEEHVDVLADFLRAQARVGKLQKIVFEAEIPLSLIDVLVEILGQKQFIYADFNGTQGENAVGARLVDRLVEKWRAEEAPTFKFSMTLRGCREGGQSLNWKKAVQYMHTSKCIKEKHRNKKDWFLVDETGVIWNVVFSDAPYDPNNKAWDNQPDPVEEDEAEGPESKKMRLN</sequence>
<evidence type="ECO:0000313" key="3">
    <source>
        <dbReference type="Proteomes" id="UP001175271"/>
    </source>
</evidence>
<proteinExistence type="predicted"/>
<comment type="caution">
    <text evidence="2">The sequence shown here is derived from an EMBL/GenBank/DDBJ whole genome shotgun (WGS) entry which is preliminary data.</text>
</comment>
<accession>A0AA39I404</accession>
<evidence type="ECO:0000256" key="1">
    <source>
        <dbReference type="SAM" id="MobiDB-lite"/>
    </source>
</evidence>
<gene>
    <name evidence="2" type="ORF">QR680_012207</name>
</gene>
<name>A0AA39I404_9BILA</name>
<protein>
    <submittedName>
        <fullName evidence="2">Uncharacterized protein</fullName>
    </submittedName>
</protein>
<reference evidence="2" key="1">
    <citation type="submission" date="2023-06" db="EMBL/GenBank/DDBJ databases">
        <title>Genomic analysis of the entomopathogenic nematode Steinernema hermaphroditum.</title>
        <authorList>
            <person name="Schwarz E.M."/>
            <person name="Heppert J.K."/>
            <person name="Baniya A."/>
            <person name="Schwartz H.T."/>
            <person name="Tan C.-H."/>
            <person name="Antoshechkin I."/>
            <person name="Sternberg P.W."/>
            <person name="Goodrich-Blair H."/>
            <person name="Dillman A.R."/>
        </authorList>
    </citation>
    <scope>NUCLEOTIDE SEQUENCE</scope>
    <source>
        <strain evidence="2">PS9179</strain>
        <tissue evidence="2">Whole animal</tissue>
    </source>
</reference>
<keyword evidence="3" id="KW-1185">Reference proteome</keyword>
<feature type="region of interest" description="Disordered" evidence="1">
    <location>
        <begin position="339"/>
        <end position="368"/>
    </location>
</feature>